<dbReference type="Proteomes" id="UP001476282">
    <property type="component" value="Unassembled WGS sequence"/>
</dbReference>
<keyword evidence="2" id="KW-1133">Transmembrane helix</keyword>
<name>A0ABP9UTI6_9BACT</name>
<proteinExistence type="predicted"/>
<keyword evidence="2" id="KW-0812">Transmembrane</keyword>
<gene>
    <name evidence="3" type="ORF">Hsar01_03260</name>
</gene>
<reference evidence="3 4" key="1">
    <citation type="submission" date="2024-02" db="EMBL/GenBank/DDBJ databases">
        <title>Haloferula sargassicola NBRC 104335.</title>
        <authorList>
            <person name="Ichikawa N."/>
            <person name="Katano-Makiyama Y."/>
            <person name="Hidaka K."/>
        </authorList>
    </citation>
    <scope>NUCLEOTIDE SEQUENCE [LARGE SCALE GENOMIC DNA]</scope>
    <source>
        <strain evidence="3 4">NBRC 104335</strain>
    </source>
</reference>
<keyword evidence="2" id="KW-0472">Membrane</keyword>
<feature type="compositionally biased region" description="Gly residues" evidence="1">
    <location>
        <begin position="345"/>
        <end position="355"/>
    </location>
</feature>
<evidence type="ECO:0000313" key="4">
    <source>
        <dbReference type="Proteomes" id="UP001476282"/>
    </source>
</evidence>
<feature type="compositionally biased region" description="Low complexity" evidence="1">
    <location>
        <begin position="378"/>
        <end position="391"/>
    </location>
</feature>
<feature type="transmembrane region" description="Helical" evidence="2">
    <location>
        <begin position="197"/>
        <end position="218"/>
    </location>
</feature>
<dbReference type="RefSeq" id="WP_353568121.1">
    <property type="nucleotide sequence ID" value="NZ_BAABRI010000019.1"/>
</dbReference>
<dbReference type="EMBL" id="BAABRI010000019">
    <property type="protein sequence ID" value="GAA5484022.1"/>
    <property type="molecule type" value="Genomic_DNA"/>
</dbReference>
<organism evidence="3 4">
    <name type="scientific">Haloferula sargassicola</name>
    <dbReference type="NCBI Taxonomy" id="490096"/>
    <lineage>
        <taxon>Bacteria</taxon>
        <taxon>Pseudomonadati</taxon>
        <taxon>Verrucomicrobiota</taxon>
        <taxon>Verrucomicrobiia</taxon>
        <taxon>Verrucomicrobiales</taxon>
        <taxon>Verrucomicrobiaceae</taxon>
        <taxon>Haloferula</taxon>
    </lineage>
</organism>
<comment type="caution">
    <text evidence="3">The sequence shown here is derived from an EMBL/GenBank/DDBJ whole genome shotgun (WGS) entry which is preliminary data.</text>
</comment>
<evidence type="ECO:0000256" key="1">
    <source>
        <dbReference type="SAM" id="MobiDB-lite"/>
    </source>
</evidence>
<accession>A0ABP9UTI6</accession>
<feature type="region of interest" description="Disordered" evidence="1">
    <location>
        <begin position="466"/>
        <end position="525"/>
    </location>
</feature>
<evidence type="ECO:0000256" key="2">
    <source>
        <dbReference type="SAM" id="Phobius"/>
    </source>
</evidence>
<feature type="transmembrane region" description="Helical" evidence="2">
    <location>
        <begin position="225"/>
        <end position="242"/>
    </location>
</feature>
<feature type="transmembrane region" description="Helical" evidence="2">
    <location>
        <begin position="165"/>
        <end position="191"/>
    </location>
</feature>
<feature type="transmembrane region" description="Helical" evidence="2">
    <location>
        <begin position="268"/>
        <end position="288"/>
    </location>
</feature>
<protein>
    <recommendedName>
        <fullName evidence="5">TrbL/VirB6 plasmid conjugal transfer protein</fullName>
    </recommendedName>
</protein>
<keyword evidence="4" id="KW-1185">Reference proteome</keyword>
<sequence length="525" mass="53651">MLLAATGSNPSGLWEKLLEFFTSFERMFPGFLDAIETARIPFVTLAFVLITWSLIRRLSSFSHDPSHNLKAVTKAVVLTGMVALSMPLLQLTADGFNDLATSVGYRGSPAFLQESIEEAIVAYTHTALEEQEGTGGGEVQHGILYYIFHPGEAVQDGSSGVVNAFYGMVVQLVIFILTAFYKLAQLVMWVFWLIQQFIVHFSSIFLPAFVAMIGVGAVSNIGYRYIMGLIGVLAWPLAWAFVNVGTEGLMNAAAETINNAGGWDIGSYLWAGAIILCLPVWIIFGYLFGPFMIQRMVTTGANAAQSMIGNMAAMGTRTVGAGATLGAAALAGGGSGTLLGGAAASGGGSGAGEGTDGSVSRAASRGSEVSDGVSGLAGSYESSPSPSPSSGGSHGGDQGKKARRAAMNAGMVAAVAGTVASAFDDVAQEGGASASGGKGQALLRGAAALPAIGAMSITSQAKSRAASMAPVSGGGSGPAVSDEGGGDLSPHVTTSSRRARASLAYLPTPANDEPSSPVRRRPPSA</sequence>
<feature type="region of interest" description="Disordered" evidence="1">
    <location>
        <begin position="345"/>
        <end position="403"/>
    </location>
</feature>
<evidence type="ECO:0000313" key="3">
    <source>
        <dbReference type="EMBL" id="GAA5484022.1"/>
    </source>
</evidence>
<evidence type="ECO:0008006" key="5">
    <source>
        <dbReference type="Google" id="ProtNLM"/>
    </source>
</evidence>
<feature type="transmembrane region" description="Helical" evidence="2">
    <location>
        <begin position="38"/>
        <end position="55"/>
    </location>
</feature>